<dbReference type="InterPro" id="IPR014748">
    <property type="entry name" value="Enoyl-CoA_hydra_C"/>
</dbReference>
<organism evidence="2">
    <name type="scientific">Paraconexibacter sp. AEG42_29</name>
    <dbReference type="NCBI Taxonomy" id="2997339"/>
    <lineage>
        <taxon>Bacteria</taxon>
        <taxon>Bacillati</taxon>
        <taxon>Actinomycetota</taxon>
        <taxon>Thermoleophilia</taxon>
        <taxon>Solirubrobacterales</taxon>
        <taxon>Paraconexibacteraceae</taxon>
        <taxon>Paraconexibacter</taxon>
    </lineage>
</organism>
<dbReference type="InterPro" id="IPR001753">
    <property type="entry name" value="Enoyl-CoA_hydra/iso"/>
</dbReference>
<evidence type="ECO:0000256" key="1">
    <source>
        <dbReference type="ARBA" id="ARBA00005254"/>
    </source>
</evidence>
<dbReference type="GO" id="GO:0016853">
    <property type="term" value="F:isomerase activity"/>
    <property type="evidence" value="ECO:0007669"/>
    <property type="project" value="UniProtKB-KW"/>
</dbReference>
<dbReference type="RefSeq" id="WP_354698872.1">
    <property type="nucleotide sequence ID" value="NZ_CP114014.1"/>
</dbReference>
<gene>
    <name evidence="2" type="primary">paaG_4</name>
    <name evidence="2" type="ORF">DSM112329_04570</name>
</gene>
<keyword evidence="2" id="KW-0413">Isomerase</keyword>
<evidence type="ECO:0000313" key="2">
    <source>
        <dbReference type="EMBL" id="XAY07682.1"/>
    </source>
</evidence>
<dbReference type="AlphaFoldDB" id="A0AAU7B1Y0"/>
<dbReference type="Pfam" id="PF00378">
    <property type="entry name" value="ECH_1"/>
    <property type="match status" value="1"/>
</dbReference>
<dbReference type="Gene3D" id="1.10.12.10">
    <property type="entry name" value="Lyase 2-enoyl-coa Hydratase, Chain A, domain 2"/>
    <property type="match status" value="1"/>
</dbReference>
<dbReference type="PANTHER" id="PTHR43459">
    <property type="entry name" value="ENOYL-COA HYDRATASE"/>
    <property type="match status" value="1"/>
</dbReference>
<protein>
    <submittedName>
        <fullName evidence="2">1,2-epoxyphenylacetyl-CoA isomerase</fullName>
        <ecNumber evidence="2">5.3.3.18</ecNumber>
    </submittedName>
</protein>
<dbReference type="CDD" id="cd06558">
    <property type="entry name" value="crotonase-like"/>
    <property type="match status" value="1"/>
</dbReference>
<name>A0AAU7B1Y0_9ACTN</name>
<sequence>MRPDTTSSPSATELVTVRHEAGVAHLELNRPEALNAWTPDLGRALLAAVRDASADPAVRAVLLTGAGRAFSAGADVKVPREHLPNGDIDLSVRLREIYNPIVAEIRAAPKPVVGAVQGAAAGLGCSLALSCDLLVASESAYFLLAFVHLGVIPDAGAALFLAEKVGSLRAAQLMMLGERLPAATARDWGLVTDVVPDAELRDTATALATRLAAGPTVALASMKRTLTSAAQSRLADHLELEATLQQSHATTDDYAEGVASFKEKRRPQFRGR</sequence>
<comment type="similarity">
    <text evidence="1">Belongs to the enoyl-CoA hydratase/isomerase family.</text>
</comment>
<dbReference type="SUPFAM" id="SSF52096">
    <property type="entry name" value="ClpP/crotonase"/>
    <property type="match status" value="1"/>
</dbReference>
<dbReference type="PANTHER" id="PTHR43459:SF1">
    <property type="entry name" value="EG:BACN32G11.4 PROTEIN"/>
    <property type="match status" value="1"/>
</dbReference>
<dbReference type="KEGG" id="parq:DSM112329_04570"/>
<dbReference type="InterPro" id="IPR029045">
    <property type="entry name" value="ClpP/crotonase-like_dom_sf"/>
</dbReference>
<reference evidence="2" key="1">
    <citation type="submission" date="2022-12" db="EMBL/GenBank/DDBJ databases">
        <title>Paraconexibacter alkalitolerans sp. nov. and Baekduia alba sp. nov., isolated from soil and emended description of the genera Paraconexibacter (Chun et al., 2020) and Baekduia (An et al., 2020).</title>
        <authorList>
            <person name="Vieira S."/>
            <person name="Huber K.J."/>
            <person name="Geppert A."/>
            <person name="Wolf J."/>
            <person name="Neumann-Schaal M."/>
            <person name="Muesken M."/>
            <person name="Overmann J."/>
        </authorList>
    </citation>
    <scope>NUCLEOTIDE SEQUENCE</scope>
    <source>
        <strain evidence="2">AEG42_29</strain>
    </source>
</reference>
<proteinExistence type="inferred from homology"/>
<dbReference type="EMBL" id="CP114014">
    <property type="protein sequence ID" value="XAY07682.1"/>
    <property type="molecule type" value="Genomic_DNA"/>
</dbReference>
<dbReference type="Gene3D" id="3.90.226.10">
    <property type="entry name" value="2-enoyl-CoA Hydratase, Chain A, domain 1"/>
    <property type="match status" value="1"/>
</dbReference>
<dbReference type="EC" id="5.3.3.18" evidence="2"/>
<accession>A0AAU7B1Y0</accession>